<proteinExistence type="predicted"/>
<dbReference type="CDD" id="cd03467">
    <property type="entry name" value="Rieske"/>
    <property type="match status" value="1"/>
</dbReference>
<evidence type="ECO:0000259" key="5">
    <source>
        <dbReference type="PROSITE" id="PS51296"/>
    </source>
</evidence>
<dbReference type="Pfam" id="PF00355">
    <property type="entry name" value="Rieske"/>
    <property type="match status" value="1"/>
</dbReference>
<evidence type="ECO:0000256" key="3">
    <source>
        <dbReference type="ARBA" id="ARBA00023004"/>
    </source>
</evidence>
<name>A0AAW9QP86_9CHRO</name>
<feature type="domain" description="Rieske" evidence="5">
    <location>
        <begin position="1"/>
        <end position="92"/>
    </location>
</feature>
<accession>A0AAW9QP86</accession>
<organism evidence="6 7">
    <name type="scientific">Pannus brasiliensis CCIBt3594</name>
    <dbReference type="NCBI Taxonomy" id="1427578"/>
    <lineage>
        <taxon>Bacteria</taxon>
        <taxon>Bacillati</taxon>
        <taxon>Cyanobacteriota</taxon>
        <taxon>Cyanophyceae</taxon>
        <taxon>Oscillatoriophycideae</taxon>
        <taxon>Chroococcales</taxon>
        <taxon>Microcystaceae</taxon>
        <taxon>Pannus</taxon>
    </lineage>
</organism>
<keyword evidence="7" id="KW-1185">Reference proteome</keyword>
<reference evidence="6 7" key="1">
    <citation type="submission" date="2024-01" db="EMBL/GenBank/DDBJ databases">
        <title>Genomic insights into the taxonomy and metabolism of the cyanobacterium Pannus brasiliensis CCIBt3594.</title>
        <authorList>
            <person name="Machado M."/>
            <person name="Botero N.B."/>
            <person name="Andreote A.P.D."/>
            <person name="Feitosa A.M.T."/>
            <person name="Popin R."/>
            <person name="Sivonen K."/>
            <person name="Fiore M.F."/>
        </authorList>
    </citation>
    <scope>NUCLEOTIDE SEQUENCE [LARGE SCALE GENOMIC DNA]</scope>
    <source>
        <strain evidence="6 7">CCIBt3594</strain>
    </source>
</reference>
<dbReference type="AlphaFoldDB" id="A0AAW9QP86"/>
<dbReference type="Gene3D" id="2.102.10.10">
    <property type="entry name" value="Rieske [2Fe-2S] iron-sulphur domain"/>
    <property type="match status" value="1"/>
</dbReference>
<comment type="caution">
    <text evidence="6">The sequence shown here is derived from an EMBL/GenBank/DDBJ whole genome shotgun (WGS) entry which is preliminary data.</text>
</comment>
<gene>
    <name evidence="6" type="ORF">V0288_17275</name>
</gene>
<keyword evidence="4" id="KW-0411">Iron-sulfur</keyword>
<keyword evidence="3" id="KW-0408">Iron</keyword>
<evidence type="ECO:0000256" key="2">
    <source>
        <dbReference type="ARBA" id="ARBA00022723"/>
    </source>
</evidence>
<evidence type="ECO:0000313" key="6">
    <source>
        <dbReference type="EMBL" id="MEG3438883.1"/>
    </source>
</evidence>
<keyword evidence="1" id="KW-0001">2Fe-2S</keyword>
<dbReference type="SUPFAM" id="SSF50022">
    <property type="entry name" value="ISP domain"/>
    <property type="match status" value="1"/>
</dbReference>
<dbReference type="GO" id="GO:0004497">
    <property type="term" value="F:monooxygenase activity"/>
    <property type="evidence" value="ECO:0007669"/>
    <property type="project" value="UniProtKB-ARBA"/>
</dbReference>
<dbReference type="Proteomes" id="UP001328733">
    <property type="component" value="Unassembled WGS sequence"/>
</dbReference>
<evidence type="ECO:0000313" key="7">
    <source>
        <dbReference type="Proteomes" id="UP001328733"/>
    </source>
</evidence>
<dbReference type="GO" id="GO:0046872">
    <property type="term" value="F:metal ion binding"/>
    <property type="evidence" value="ECO:0007669"/>
    <property type="project" value="UniProtKB-KW"/>
</dbReference>
<dbReference type="EMBL" id="JBAFSM010000036">
    <property type="protein sequence ID" value="MEG3438883.1"/>
    <property type="molecule type" value="Genomic_DNA"/>
</dbReference>
<evidence type="ECO:0000256" key="1">
    <source>
        <dbReference type="ARBA" id="ARBA00022714"/>
    </source>
</evidence>
<protein>
    <submittedName>
        <fullName evidence="6">Rieske (2Fe-2S) protein</fullName>
    </submittedName>
</protein>
<sequence>MSEIDREQTVEIGGVLGIKMEGHSILPHRNGLKVTAFRNACNHLGMAIDDGEITDNILTCPHHHFEYRLDTGEYLTVPDPPLQSYSIEARDG</sequence>
<dbReference type="PROSITE" id="PS51296">
    <property type="entry name" value="RIESKE"/>
    <property type="match status" value="1"/>
</dbReference>
<dbReference type="GO" id="GO:0051537">
    <property type="term" value="F:2 iron, 2 sulfur cluster binding"/>
    <property type="evidence" value="ECO:0007669"/>
    <property type="project" value="UniProtKB-KW"/>
</dbReference>
<evidence type="ECO:0000256" key="4">
    <source>
        <dbReference type="ARBA" id="ARBA00023014"/>
    </source>
</evidence>
<dbReference type="GO" id="GO:0016705">
    <property type="term" value="F:oxidoreductase activity, acting on paired donors, with incorporation or reduction of molecular oxygen"/>
    <property type="evidence" value="ECO:0007669"/>
    <property type="project" value="UniProtKB-ARBA"/>
</dbReference>
<dbReference type="InterPro" id="IPR017941">
    <property type="entry name" value="Rieske_2Fe-2S"/>
</dbReference>
<keyword evidence="2" id="KW-0479">Metal-binding</keyword>
<dbReference type="InterPro" id="IPR036922">
    <property type="entry name" value="Rieske_2Fe-2S_sf"/>
</dbReference>
<dbReference type="RefSeq" id="WP_332866364.1">
    <property type="nucleotide sequence ID" value="NZ_JBAFSM010000036.1"/>
</dbReference>